<proteinExistence type="predicted"/>
<evidence type="ECO:0000313" key="3">
    <source>
        <dbReference type="Proteomes" id="UP000298652"/>
    </source>
</evidence>
<dbReference type="Gramene" id="TKW17691">
    <property type="protein sequence ID" value="TKW17691"/>
    <property type="gene ID" value="SEVIR_5G384500v2"/>
</dbReference>
<accession>A0A4U6UML7</accession>
<name>A0A4U6UML7_SETVI</name>
<gene>
    <name evidence="2" type="ORF">SEVIR_5G384500v2</name>
</gene>
<sequence>MAAARAPGRRLDTPGVLRRRCAGPGVPRRSHMARLAGCLGARIWDAHPAPQLLFFRSAVAHRRVGSSFPSSMLLLSTIGRRHDGHKAVRV</sequence>
<dbReference type="Proteomes" id="UP000298652">
    <property type="component" value="Chromosome 5"/>
</dbReference>
<feature type="region of interest" description="Disordered" evidence="1">
    <location>
        <begin position="1"/>
        <end position="24"/>
    </location>
</feature>
<dbReference type="EMBL" id="CM016556">
    <property type="protein sequence ID" value="TKW17691.1"/>
    <property type="molecule type" value="Genomic_DNA"/>
</dbReference>
<organism evidence="2 3">
    <name type="scientific">Setaria viridis</name>
    <name type="common">Green bristlegrass</name>
    <name type="synonym">Setaria italica subsp. viridis</name>
    <dbReference type="NCBI Taxonomy" id="4556"/>
    <lineage>
        <taxon>Eukaryota</taxon>
        <taxon>Viridiplantae</taxon>
        <taxon>Streptophyta</taxon>
        <taxon>Embryophyta</taxon>
        <taxon>Tracheophyta</taxon>
        <taxon>Spermatophyta</taxon>
        <taxon>Magnoliopsida</taxon>
        <taxon>Liliopsida</taxon>
        <taxon>Poales</taxon>
        <taxon>Poaceae</taxon>
        <taxon>PACMAD clade</taxon>
        <taxon>Panicoideae</taxon>
        <taxon>Panicodae</taxon>
        <taxon>Paniceae</taxon>
        <taxon>Cenchrinae</taxon>
        <taxon>Setaria</taxon>
    </lineage>
</organism>
<keyword evidence="3" id="KW-1185">Reference proteome</keyword>
<protein>
    <submittedName>
        <fullName evidence="2">Uncharacterized protein</fullName>
    </submittedName>
</protein>
<evidence type="ECO:0000256" key="1">
    <source>
        <dbReference type="SAM" id="MobiDB-lite"/>
    </source>
</evidence>
<dbReference type="AlphaFoldDB" id="A0A4U6UML7"/>
<dbReference type="OMA" id="WDAHPAP"/>
<reference evidence="2" key="1">
    <citation type="submission" date="2019-03" db="EMBL/GenBank/DDBJ databases">
        <title>WGS assembly of Setaria viridis.</title>
        <authorList>
            <person name="Huang P."/>
            <person name="Jenkins J."/>
            <person name="Grimwood J."/>
            <person name="Barry K."/>
            <person name="Healey A."/>
            <person name="Mamidi S."/>
            <person name="Sreedasyam A."/>
            <person name="Shu S."/>
            <person name="Feldman M."/>
            <person name="Wu J."/>
            <person name="Yu Y."/>
            <person name="Chen C."/>
            <person name="Johnson J."/>
            <person name="Rokhsar D."/>
            <person name="Baxter I."/>
            <person name="Schmutz J."/>
            <person name="Brutnell T."/>
            <person name="Kellogg E."/>
        </authorList>
    </citation>
    <scope>NUCLEOTIDE SEQUENCE [LARGE SCALE GENOMIC DNA]</scope>
</reference>
<evidence type="ECO:0000313" key="2">
    <source>
        <dbReference type="EMBL" id="TKW17691.1"/>
    </source>
</evidence>